<evidence type="ECO:0000256" key="4">
    <source>
        <dbReference type="ARBA" id="ARBA00023163"/>
    </source>
</evidence>
<organism evidence="5">
    <name type="scientific">marine sediment metagenome</name>
    <dbReference type="NCBI Taxonomy" id="412755"/>
    <lineage>
        <taxon>unclassified sequences</taxon>
        <taxon>metagenomes</taxon>
        <taxon>ecological metagenomes</taxon>
    </lineage>
</organism>
<keyword evidence="3" id="KW-0238">DNA-binding</keyword>
<dbReference type="AlphaFoldDB" id="A0A0F9MIQ2"/>
<evidence type="ECO:0000256" key="1">
    <source>
        <dbReference type="ARBA" id="ARBA00011046"/>
    </source>
</evidence>
<accession>A0A0F9MIQ2</accession>
<dbReference type="NCBIfam" id="TIGR03187">
    <property type="entry name" value="DGQHR"/>
    <property type="match status" value="1"/>
</dbReference>
<dbReference type="InterPro" id="IPR017601">
    <property type="entry name" value="DGQHR-contain_dom"/>
</dbReference>
<dbReference type="InterPro" id="IPR036390">
    <property type="entry name" value="WH_DNA-bd_sf"/>
</dbReference>
<proteinExistence type="inferred from homology"/>
<dbReference type="GO" id="GO:0003677">
    <property type="term" value="F:DNA binding"/>
    <property type="evidence" value="ECO:0007669"/>
    <property type="project" value="UniProtKB-KW"/>
</dbReference>
<gene>
    <name evidence="5" type="ORF">LCGC14_1084460</name>
</gene>
<dbReference type="GO" id="GO:0045892">
    <property type="term" value="P:negative regulation of DNA-templated transcription"/>
    <property type="evidence" value="ECO:0007669"/>
    <property type="project" value="InterPro"/>
</dbReference>
<evidence type="ECO:0000256" key="2">
    <source>
        <dbReference type="ARBA" id="ARBA00023015"/>
    </source>
</evidence>
<dbReference type="InterPro" id="IPR036388">
    <property type="entry name" value="WH-like_DNA-bd_sf"/>
</dbReference>
<dbReference type="EMBL" id="LAZR01004769">
    <property type="protein sequence ID" value="KKN05724.1"/>
    <property type="molecule type" value="Genomic_DNA"/>
</dbReference>
<dbReference type="Gene3D" id="1.10.10.10">
    <property type="entry name" value="Winged helix-like DNA-binding domain superfamily/Winged helix DNA-binding domain"/>
    <property type="match status" value="1"/>
</dbReference>
<comment type="similarity">
    <text evidence="1">Belongs to the BlaI transcriptional regulatory family.</text>
</comment>
<dbReference type="SUPFAM" id="SSF46785">
    <property type="entry name" value="Winged helix' DNA-binding domain"/>
    <property type="match status" value="1"/>
</dbReference>
<dbReference type="InterPro" id="IPR005650">
    <property type="entry name" value="BlaI_family"/>
</dbReference>
<evidence type="ECO:0000313" key="5">
    <source>
        <dbReference type="EMBL" id="KKN05724.1"/>
    </source>
</evidence>
<reference evidence="5" key="1">
    <citation type="journal article" date="2015" name="Nature">
        <title>Complex archaea that bridge the gap between prokaryotes and eukaryotes.</title>
        <authorList>
            <person name="Spang A."/>
            <person name="Saw J.H."/>
            <person name="Jorgensen S.L."/>
            <person name="Zaremba-Niedzwiedzka K."/>
            <person name="Martijn J."/>
            <person name="Lind A.E."/>
            <person name="van Eijk R."/>
            <person name="Schleper C."/>
            <person name="Guy L."/>
            <person name="Ettema T.J."/>
        </authorList>
    </citation>
    <scope>NUCLEOTIDE SEQUENCE</scope>
</reference>
<name>A0A0F9MIQ2_9ZZZZ</name>
<keyword evidence="4" id="KW-0804">Transcription</keyword>
<protein>
    <recommendedName>
        <fullName evidence="6">DGQHR domain-containing protein</fullName>
    </recommendedName>
</protein>
<sequence length="528" mass="62801">MAVTEVQKEIEEEILEILELSYMPLTTTDVWEFIKERLDQPNENTFKAVVKRLENNNLIERRKIEGRKYIYYSTMKRLKMKKTIELYLFAKNILFTSIVKKLPEELGKILGDSANIIVQEEGVEREILQCVGFINYFEIRKFCGIHRYTPGEEENINVQRPKKIAWVKDLKDYLMEPKTTMMTSAIVYFDRNRLEEIEKLTTLGDYDVYRVVIPYGGTSFDEHKVGWILDGQQRMWATNWIEMIKPLEKHILIAPISVAIGDFDLDNEEEQTEKMRIIRKIFIVSNQTEKIPDLWQKSLIKQMDPDDIESISKRLSKHSTYEKISERLNKDSDSPFKDYIDVYELTKKRTDQEFITIGIMTDTVKYLSEGKKPFLIPGYFPEDSVEFRSNLARIKDLFNCIRTVWEEAWEMKFDKNRIRAPVVLFAFAFLANREFSASTFRRKRRINLIKEDYIPLFYVLKQLTQFNTDDPTVANLKNLKKGGEELWKRLDEHNEEFMEEINQDEIEEIYKRVINRYTDDSPSHLKEF</sequence>
<keyword evidence="2" id="KW-0805">Transcription regulation</keyword>
<evidence type="ECO:0008006" key="6">
    <source>
        <dbReference type="Google" id="ProtNLM"/>
    </source>
</evidence>
<evidence type="ECO:0000256" key="3">
    <source>
        <dbReference type="ARBA" id="ARBA00023125"/>
    </source>
</evidence>
<comment type="caution">
    <text evidence="5">The sequence shown here is derived from an EMBL/GenBank/DDBJ whole genome shotgun (WGS) entry which is preliminary data.</text>
</comment>
<dbReference type="Pfam" id="PF03965">
    <property type="entry name" value="Penicillinase_R"/>
    <property type="match status" value="1"/>
</dbReference>